<accession>A0A3E0WHB1</accession>
<dbReference type="AlphaFoldDB" id="A0A3E0WHB1"/>
<sequence length="76" mass="8499">MKLQDAKLLQQAGALTDVAARRSPCHEGWILLLATQRGHYEVLERFRGGERVFQTLDAIASVVEELGRATFNVQFA</sequence>
<evidence type="ECO:0000313" key="1">
    <source>
        <dbReference type="EMBL" id="RFA31623.1"/>
    </source>
</evidence>
<dbReference type="EMBL" id="NFZW01000045">
    <property type="protein sequence ID" value="RFA31623.1"/>
    <property type="molecule type" value="Genomic_DNA"/>
</dbReference>
<name>A0A3E0WHB1_9GAMM</name>
<reference evidence="2" key="1">
    <citation type="submission" date="2017-05" db="EMBL/GenBank/DDBJ databases">
        <authorList>
            <person name="Sharma S."/>
            <person name="Sidhu C."/>
            <person name="Pinnaka A.K."/>
        </authorList>
    </citation>
    <scope>NUCLEOTIDE SEQUENCE [LARGE SCALE GENOMIC DNA]</scope>
    <source>
        <strain evidence="2">AK93</strain>
    </source>
</reference>
<comment type="caution">
    <text evidence="1">The sequence shown here is derived from an EMBL/GenBank/DDBJ whole genome shotgun (WGS) entry which is preliminary data.</text>
</comment>
<proteinExistence type="predicted"/>
<dbReference type="Proteomes" id="UP000256763">
    <property type="component" value="Unassembled WGS sequence"/>
</dbReference>
<keyword evidence="2" id="KW-1185">Reference proteome</keyword>
<dbReference type="RefSeq" id="WP_116304278.1">
    <property type="nucleotide sequence ID" value="NZ_NFZV01000050.1"/>
</dbReference>
<organism evidence="1 2">
    <name type="scientific">Alkalilimnicola ehrlichii</name>
    <dbReference type="NCBI Taxonomy" id="351052"/>
    <lineage>
        <taxon>Bacteria</taxon>
        <taxon>Pseudomonadati</taxon>
        <taxon>Pseudomonadota</taxon>
        <taxon>Gammaproteobacteria</taxon>
        <taxon>Chromatiales</taxon>
        <taxon>Ectothiorhodospiraceae</taxon>
        <taxon>Alkalilimnicola</taxon>
    </lineage>
</organism>
<gene>
    <name evidence="1" type="ORF">CAL65_22010</name>
</gene>
<protein>
    <submittedName>
        <fullName evidence="1">Uncharacterized protein</fullName>
    </submittedName>
</protein>
<dbReference type="OrthoDB" id="5588530at2"/>
<evidence type="ECO:0000313" key="2">
    <source>
        <dbReference type="Proteomes" id="UP000256763"/>
    </source>
</evidence>